<reference evidence="3" key="1">
    <citation type="journal article" date="2006" name="PLoS Biol.">
        <title>Macronuclear genome sequence of the ciliate Tetrahymena thermophila, a model eukaryote.</title>
        <authorList>
            <person name="Eisen J.A."/>
            <person name="Coyne R.S."/>
            <person name="Wu M."/>
            <person name="Wu D."/>
            <person name="Thiagarajan M."/>
            <person name="Wortman J.R."/>
            <person name="Badger J.H."/>
            <person name="Ren Q."/>
            <person name="Amedeo P."/>
            <person name="Jones K.M."/>
            <person name="Tallon L.J."/>
            <person name="Delcher A.L."/>
            <person name="Salzberg S.L."/>
            <person name="Silva J.C."/>
            <person name="Haas B.J."/>
            <person name="Majoros W.H."/>
            <person name="Farzad M."/>
            <person name="Carlton J.M."/>
            <person name="Smith R.K. Jr."/>
            <person name="Garg J."/>
            <person name="Pearlman R.E."/>
            <person name="Karrer K.M."/>
            <person name="Sun L."/>
            <person name="Manning G."/>
            <person name="Elde N.C."/>
            <person name="Turkewitz A.P."/>
            <person name="Asai D.J."/>
            <person name="Wilkes D.E."/>
            <person name="Wang Y."/>
            <person name="Cai H."/>
            <person name="Collins K."/>
            <person name="Stewart B.A."/>
            <person name="Lee S.R."/>
            <person name="Wilamowska K."/>
            <person name="Weinberg Z."/>
            <person name="Ruzzo W.L."/>
            <person name="Wloga D."/>
            <person name="Gaertig J."/>
            <person name="Frankel J."/>
            <person name="Tsao C.-C."/>
            <person name="Gorovsky M.A."/>
            <person name="Keeling P.J."/>
            <person name="Waller R.F."/>
            <person name="Patron N.J."/>
            <person name="Cherry J.M."/>
            <person name="Stover N.A."/>
            <person name="Krieger C.J."/>
            <person name="del Toro C."/>
            <person name="Ryder H.F."/>
            <person name="Williamson S.C."/>
            <person name="Barbeau R.A."/>
            <person name="Hamilton E.P."/>
            <person name="Orias E."/>
        </authorList>
    </citation>
    <scope>NUCLEOTIDE SEQUENCE [LARGE SCALE GENOMIC DNA]</scope>
    <source>
        <strain evidence="3">SB210</strain>
    </source>
</reference>
<name>I7M134_TETTS</name>
<accession>I7M134</accession>
<evidence type="ECO:0000313" key="2">
    <source>
        <dbReference type="EMBL" id="EAR94160.2"/>
    </source>
</evidence>
<dbReference type="InParanoid" id="I7M134"/>
<dbReference type="InterPro" id="IPR029016">
    <property type="entry name" value="GAF-like_dom_sf"/>
</dbReference>
<dbReference type="KEGG" id="tet:TTHERM_00522270"/>
<keyword evidence="1" id="KW-0175">Coiled coil</keyword>
<evidence type="ECO:0000313" key="3">
    <source>
        <dbReference type="Proteomes" id="UP000009168"/>
    </source>
</evidence>
<dbReference type="Gene3D" id="3.30.450.40">
    <property type="match status" value="1"/>
</dbReference>
<gene>
    <name evidence="2" type="ORF">TTHERM_00522270</name>
</gene>
<keyword evidence="3" id="KW-1185">Reference proteome</keyword>
<evidence type="ECO:0000256" key="1">
    <source>
        <dbReference type="SAM" id="Coils"/>
    </source>
</evidence>
<dbReference type="EMBL" id="GG662717">
    <property type="protein sequence ID" value="EAR94160.2"/>
    <property type="molecule type" value="Genomic_DNA"/>
</dbReference>
<protein>
    <recommendedName>
        <fullName evidence="4">GAF domain protein</fullName>
    </recommendedName>
</protein>
<sequence>MTNNLKRYNFYQNKIWYEKANVLILIFFQLNKELYKQNLELKNQLLNEKRKSNKEESKKQENQLVDKFNSYIKQLEQIIKLAQIQGSFSQNDTSKFCETLESLSEMFQNHCQSEIILNIFKKDLTQKQRQNNIIAQQQTKISQSYEQLEEDYQKLKQTLYGETQRRKKIENEMKILKEQNDILNEKSSKLEKKVEILSLKNLSQSKDQVLRLQADIVKENEQLQNSLQETKIELARFKDMNQKLLQKIDILYKKIEFIKMNKTGQQSKFVRKETLLNSEEKISRVLQENKIPESSSFRYTTSGNPKFTSILNEIIYSQPEFVQFIQDLDEFKKDIFINLGKQFLTDMKFVNQINSILSKWVQINQGIEIQEFQLSISQEFKEIFMAENVHMWLYNQNLDEFMTLNYNKEEIRLIARDQNSVFNQCIQQKKNIIKMSKKDCERKEQNNTLFLGEIFTKDPEKMIKYSTNQVILCPLIIGQNEVFGVLEISNIYSDNFDIDLQICAIIFSQLIQSKMISLGKYMIKNNYYRFKDFYSDLYKQLLKCRDEYSFQTFLSSYVTERLSIDKFKIFFISQSNPQQFYGFDSFGNKQVFQLQNTTLQEIVENKKCKIIFNPYNHQYFNNQIDLETQFPVLYIPMLLKEQSVEKICGVLQFIVRQNYQQKMENFSQIFCLDSQHIYDSDTIDQERAYLAQIISEAYQNVYFLMQQYNKQNENANIQ</sequence>
<dbReference type="Proteomes" id="UP000009168">
    <property type="component" value="Unassembled WGS sequence"/>
</dbReference>
<dbReference type="AlphaFoldDB" id="I7M134"/>
<feature type="coiled-coil region" evidence="1">
    <location>
        <begin position="138"/>
        <end position="247"/>
    </location>
</feature>
<dbReference type="SUPFAM" id="SSF55781">
    <property type="entry name" value="GAF domain-like"/>
    <property type="match status" value="2"/>
</dbReference>
<feature type="coiled-coil region" evidence="1">
    <location>
        <begin position="31"/>
        <end position="63"/>
    </location>
</feature>
<dbReference type="GeneID" id="7838698"/>
<proteinExistence type="predicted"/>
<evidence type="ECO:0008006" key="4">
    <source>
        <dbReference type="Google" id="ProtNLM"/>
    </source>
</evidence>
<organism evidence="2 3">
    <name type="scientific">Tetrahymena thermophila (strain SB210)</name>
    <dbReference type="NCBI Taxonomy" id="312017"/>
    <lineage>
        <taxon>Eukaryota</taxon>
        <taxon>Sar</taxon>
        <taxon>Alveolata</taxon>
        <taxon>Ciliophora</taxon>
        <taxon>Intramacronucleata</taxon>
        <taxon>Oligohymenophorea</taxon>
        <taxon>Hymenostomatida</taxon>
        <taxon>Tetrahymenina</taxon>
        <taxon>Tetrahymenidae</taxon>
        <taxon>Tetrahymena</taxon>
    </lineage>
</organism>
<dbReference type="RefSeq" id="XP_001014405.2">
    <property type="nucleotide sequence ID" value="XM_001014405.2"/>
</dbReference>